<protein>
    <submittedName>
        <fullName evidence="1">GxxExxY protein</fullName>
    </submittedName>
</protein>
<dbReference type="EMBL" id="JACNJN010000092">
    <property type="protein sequence ID" value="MBC8335128.1"/>
    <property type="molecule type" value="Genomic_DNA"/>
</dbReference>
<proteinExistence type="predicted"/>
<comment type="caution">
    <text evidence="1">The sequence shown here is derived from an EMBL/GenBank/DDBJ whole genome shotgun (WGS) entry which is preliminary data.</text>
</comment>
<reference evidence="1 2" key="1">
    <citation type="submission" date="2020-08" db="EMBL/GenBank/DDBJ databases">
        <title>Bridging the membrane lipid divide: bacteria of the FCB group superphylum have the potential to synthesize archaeal ether lipids.</title>
        <authorList>
            <person name="Villanueva L."/>
            <person name="Von Meijenfeldt F.A.B."/>
            <person name="Westbye A.B."/>
            <person name="Yadav S."/>
            <person name="Hopmans E.C."/>
            <person name="Dutilh B.E."/>
            <person name="Sinninghe Damste J.S."/>
        </authorList>
    </citation>
    <scope>NUCLEOTIDE SEQUENCE [LARGE SCALE GENOMIC DNA]</scope>
    <source>
        <strain evidence="1">NIOZ-UU36</strain>
    </source>
</reference>
<dbReference type="AlphaFoldDB" id="A0A8J6TEX5"/>
<accession>A0A8J6TEX5</accession>
<dbReference type="NCBIfam" id="TIGR04256">
    <property type="entry name" value="GxxExxY"/>
    <property type="match status" value="1"/>
</dbReference>
<evidence type="ECO:0000313" key="2">
    <source>
        <dbReference type="Proteomes" id="UP000614469"/>
    </source>
</evidence>
<organism evidence="1 2">
    <name type="scientific">Candidatus Desulfolinea nitratireducens</name>
    <dbReference type="NCBI Taxonomy" id="2841698"/>
    <lineage>
        <taxon>Bacteria</taxon>
        <taxon>Bacillati</taxon>
        <taxon>Chloroflexota</taxon>
        <taxon>Anaerolineae</taxon>
        <taxon>Anaerolineales</taxon>
        <taxon>Anaerolineales incertae sedis</taxon>
        <taxon>Candidatus Desulfolinea</taxon>
    </lineage>
</organism>
<dbReference type="Pfam" id="PF13366">
    <property type="entry name" value="PDDEXK_3"/>
    <property type="match status" value="1"/>
</dbReference>
<gene>
    <name evidence="1" type="ORF">H8E29_07690</name>
</gene>
<sequence>MNTVNKRDPQTYSIIGAAMEIHRQLGHGFLEAVYQEAAVLEFPKHNIPFQREVPLPIIYKGTKLPTSYRADFICFSEIVVEFKALTRLTSTEESQVLNYLKATGFYRGLLINFGTKSLKYKRFVWGYPDKKICKI</sequence>
<name>A0A8J6TEX5_9CHLR</name>
<evidence type="ECO:0000313" key="1">
    <source>
        <dbReference type="EMBL" id="MBC8335128.1"/>
    </source>
</evidence>
<dbReference type="Proteomes" id="UP000614469">
    <property type="component" value="Unassembled WGS sequence"/>
</dbReference>
<dbReference type="InterPro" id="IPR026350">
    <property type="entry name" value="GxxExxY"/>
</dbReference>